<evidence type="ECO:0000313" key="9">
    <source>
        <dbReference type="EMBL" id="MFC4404186.1"/>
    </source>
</evidence>
<evidence type="ECO:0000256" key="3">
    <source>
        <dbReference type="ARBA" id="ARBA00022763"/>
    </source>
</evidence>
<evidence type="ECO:0000313" key="10">
    <source>
        <dbReference type="Proteomes" id="UP001595882"/>
    </source>
</evidence>
<gene>
    <name evidence="7 9" type="primary">recO</name>
    <name evidence="9" type="ORF">ACFOY7_14020</name>
</gene>
<dbReference type="SUPFAM" id="SSF57863">
    <property type="entry name" value="ArfGap/RecO-like zinc finger"/>
    <property type="match status" value="1"/>
</dbReference>
<dbReference type="EMBL" id="JBHSDT010000008">
    <property type="protein sequence ID" value="MFC4404186.1"/>
    <property type="molecule type" value="Genomic_DNA"/>
</dbReference>
<comment type="function">
    <text evidence="7">Involved in DNA repair and RecF pathway recombination.</text>
</comment>
<evidence type="ECO:0000256" key="6">
    <source>
        <dbReference type="ARBA" id="ARBA00033409"/>
    </source>
</evidence>
<dbReference type="Gene3D" id="2.40.50.140">
    <property type="entry name" value="Nucleic acid-binding proteins"/>
    <property type="match status" value="1"/>
</dbReference>
<dbReference type="SUPFAM" id="SSF50249">
    <property type="entry name" value="Nucleic acid-binding proteins"/>
    <property type="match status" value="1"/>
</dbReference>
<dbReference type="InterPro" id="IPR042242">
    <property type="entry name" value="RecO_C"/>
</dbReference>
<evidence type="ECO:0000256" key="2">
    <source>
        <dbReference type="ARBA" id="ARBA00021310"/>
    </source>
</evidence>
<sequence>MVKLVFEKVEGFILRTQDYGETHKIVTLLTPTMGKVGAIARGAKKTKSRMAAVTQPFIHGSFLIQPGTNLATIQQGEVIHSFRKIREDIFLTAYASYLAELTDKVLDPKKYDPVHYKQLLQTLEWLEQNKDPEILTMIYEWKMYQAAGIAPVVDHCVNCGRKENLAYFSIQEGGVLCQPCHNKDTYAFFLNENLYKLLWLLSWVDLERIGNISVREENKRLLKQLMDQYYERYGGYFLKSKRFLKQMDMLRDS</sequence>
<dbReference type="Proteomes" id="UP001595882">
    <property type="component" value="Unassembled WGS sequence"/>
</dbReference>
<keyword evidence="10" id="KW-1185">Reference proteome</keyword>
<dbReference type="NCBIfam" id="TIGR00613">
    <property type="entry name" value="reco"/>
    <property type="match status" value="1"/>
</dbReference>
<proteinExistence type="inferred from homology"/>
<keyword evidence="3 7" id="KW-0227">DNA damage</keyword>
<comment type="similarity">
    <text evidence="1 7">Belongs to the RecO family.</text>
</comment>
<reference evidence="10" key="1">
    <citation type="journal article" date="2019" name="Int. J. Syst. Evol. Microbiol.">
        <title>The Global Catalogue of Microorganisms (GCM) 10K type strain sequencing project: providing services to taxonomists for standard genome sequencing and annotation.</title>
        <authorList>
            <consortium name="The Broad Institute Genomics Platform"/>
            <consortium name="The Broad Institute Genome Sequencing Center for Infectious Disease"/>
            <person name="Wu L."/>
            <person name="Ma J."/>
        </authorList>
    </citation>
    <scope>NUCLEOTIDE SEQUENCE [LARGE SCALE GENOMIC DNA]</scope>
    <source>
        <strain evidence="10">CCUG 37865</strain>
    </source>
</reference>
<dbReference type="InterPro" id="IPR012340">
    <property type="entry name" value="NA-bd_OB-fold"/>
</dbReference>
<name>A0ABV8X168_9BACI</name>
<dbReference type="Gene3D" id="1.20.1440.120">
    <property type="entry name" value="Recombination protein O, C-terminal domain"/>
    <property type="match status" value="1"/>
</dbReference>
<accession>A0ABV8X168</accession>
<organism evidence="9 10">
    <name type="scientific">Gracilibacillus xinjiangensis</name>
    <dbReference type="NCBI Taxonomy" id="1193282"/>
    <lineage>
        <taxon>Bacteria</taxon>
        <taxon>Bacillati</taxon>
        <taxon>Bacillota</taxon>
        <taxon>Bacilli</taxon>
        <taxon>Bacillales</taxon>
        <taxon>Bacillaceae</taxon>
        <taxon>Gracilibacillus</taxon>
    </lineage>
</organism>
<evidence type="ECO:0000256" key="5">
    <source>
        <dbReference type="ARBA" id="ARBA00023204"/>
    </source>
</evidence>
<dbReference type="InterPro" id="IPR003717">
    <property type="entry name" value="RecO"/>
</dbReference>
<dbReference type="InterPro" id="IPR037278">
    <property type="entry name" value="ARFGAP/RecO"/>
</dbReference>
<dbReference type="Pfam" id="PF11967">
    <property type="entry name" value="RecO_N"/>
    <property type="match status" value="1"/>
</dbReference>
<dbReference type="PANTHER" id="PTHR33991:SF1">
    <property type="entry name" value="DNA REPAIR PROTEIN RECO"/>
    <property type="match status" value="1"/>
</dbReference>
<evidence type="ECO:0000256" key="1">
    <source>
        <dbReference type="ARBA" id="ARBA00007452"/>
    </source>
</evidence>
<dbReference type="InterPro" id="IPR022572">
    <property type="entry name" value="DNA_rep/recomb_RecO_N"/>
</dbReference>
<evidence type="ECO:0000256" key="7">
    <source>
        <dbReference type="HAMAP-Rule" id="MF_00201"/>
    </source>
</evidence>
<evidence type="ECO:0000259" key="8">
    <source>
        <dbReference type="Pfam" id="PF11967"/>
    </source>
</evidence>
<feature type="domain" description="DNA replication/recombination mediator RecO N-terminal" evidence="8">
    <location>
        <begin position="8"/>
        <end position="82"/>
    </location>
</feature>
<evidence type="ECO:0000256" key="4">
    <source>
        <dbReference type="ARBA" id="ARBA00023172"/>
    </source>
</evidence>
<dbReference type="PANTHER" id="PTHR33991">
    <property type="entry name" value="DNA REPAIR PROTEIN RECO"/>
    <property type="match status" value="1"/>
</dbReference>
<keyword evidence="5 7" id="KW-0234">DNA repair</keyword>
<protein>
    <recommendedName>
        <fullName evidence="2 7">DNA repair protein RecO</fullName>
    </recommendedName>
    <alternativeName>
        <fullName evidence="6 7">Recombination protein O</fullName>
    </alternativeName>
</protein>
<keyword evidence="4 7" id="KW-0233">DNA recombination</keyword>
<dbReference type="HAMAP" id="MF_00201">
    <property type="entry name" value="RecO"/>
    <property type="match status" value="1"/>
</dbReference>
<dbReference type="Pfam" id="PF02565">
    <property type="entry name" value="RecO_C"/>
    <property type="match status" value="1"/>
</dbReference>
<comment type="caution">
    <text evidence="9">The sequence shown here is derived from an EMBL/GenBank/DDBJ whole genome shotgun (WGS) entry which is preliminary data.</text>
</comment>
<dbReference type="RefSeq" id="WP_390252722.1">
    <property type="nucleotide sequence ID" value="NZ_JBHSDT010000008.1"/>
</dbReference>